<reference evidence="1" key="1">
    <citation type="submission" date="2022-05" db="EMBL/GenBank/DDBJ databases">
        <title>An RpoN-dependent PEP-CTERM gene is involved in floc formation of an Aquincola tertiaricarbonis strain.</title>
        <authorList>
            <person name="Qiu D."/>
            <person name="Xia M."/>
        </authorList>
    </citation>
    <scope>NUCLEOTIDE SEQUENCE</scope>
    <source>
        <strain evidence="1">RN12</strain>
    </source>
</reference>
<protein>
    <submittedName>
        <fullName evidence="1">Uncharacterized protein</fullName>
    </submittedName>
</protein>
<dbReference type="EMBL" id="CP097635">
    <property type="protein sequence ID" value="URI06799.1"/>
    <property type="molecule type" value="Genomic_DNA"/>
</dbReference>
<organism evidence="1 2">
    <name type="scientific">Aquincola tertiaricarbonis</name>
    <dbReference type="NCBI Taxonomy" id="391953"/>
    <lineage>
        <taxon>Bacteria</taxon>
        <taxon>Pseudomonadati</taxon>
        <taxon>Pseudomonadota</taxon>
        <taxon>Betaproteobacteria</taxon>
        <taxon>Burkholderiales</taxon>
        <taxon>Sphaerotilaceae</taxon>
        <taxon>Aquincola</taxon>
    </lineage>
</organism>
<dbReference type="RefSeq" id="WP_250195062.1">
    <property type="nucleotide sequence ID" value="NZ_CP097635.1"/>
</dbReference>
<name>A0ABY4S1I6_AQUTE</name>
<keyword evidence="2" id="KW-1185">Reference proteome</keyword>
<accession>A0ABY4S1I6</accession>
<gene>
    <name evidence="1" type="ORF">MW290_12940</name>
</gene>
<dbReference type="Proteomes" id="UP001056201">
    <property type="component" value="Chromosome 1"/>
</dbReference>
<evidence type="ECO:0000313" key="2">
    <source>
        <dbReference type="Proteomes" id="UP001056201"/>
    </source>
</evidence>
<proteinExistence type="predicted"/>
<sequence>MKLVGRERDYFFKGLRAERQAMGIAAFTYYRRVVDGKRGAIFDRIISVCQLMGGDADLVKDLEAAKRETRFTDAVKKITHALPQALRIKGEDPLTLLYAALSEGLHNRTDEECLQDAGDIRLVLTEFVERVDAALAEDKEMDATVKRLIERKNAARVGG</sequence>
<evidence type="ECO:0000313" key="1">
    <source>
        <dbReference type="EMBL" id="URI06799.1"/>
    </source>
</evidence>